<dbReference type="KEGG" id="cpab:G6534_01080"/>
<reference evidence="2 3" key="1">
    <citation type="submission" date="2020-02" db="EMBL/GenBank/DDBJ databases">
        <title>Complete Genome Sequence of Lactobacillus sp. NFFJ11 Isolated from animal feed.</title>
        <authorList>
            <person name="Jung J.Y."/>
        </authorList>
    </citation>
    <scope>NUCLEOTIDE SEQUENCE [LARGE SCALE GENOMIC DNA]</scope>
    <source>
        <strain evidence="2 3">NFFJ11</strain>
    </source>
</reference>
<feature type="transmembrane region" description="Helical" evidence="1">
    <location>
        <begin position="244"/>
        <end position="261"/>
    </location>
</feature>
<dbReference type="EMBL" id="CP049366">
    <property type="protein sequence ID" value="QMT83330.1"/>
    <property type="molecule type" value="Genomic_DNA"/>
</dbReference>
<accession>A0A7L7KU47</accession>
<evidence type="ECO:0000313" key="3">
    <source>
        <dbReference type="Proteomes" id="UP000514410"/>
    </source>
</evidence>
<keyword evidence="3" id="KW-1185">Reference proteome</keyword>
<feature type="transmembrane region" description="Helical" evidence="1">
    <location>
        <begin position="12"/>
        <end position="27"/>
    </location>
</feature>
<evidence type="ECO:0000313" key="2">
    <source>
        <dbReference type="EMBL" id="QMT83330.1"/>
    </source>
</evidence>
<protein>
    <submittedName>
        <fullName evidence="2">Uncharacterized protein</fullName>
    </submittedName>
</protein>
<keyword evidence="1" id="KW-0472">Membrane</keyword>
<feature type="transmembrane region" description="Helical" evidence="1">
    <location>
        <begin position="57"/>
        <end position="79"/>
    </location>
</feature>
<evidence type="ECO:0000256" key="1">
    <source>
        <dbReference type="SAM" id="Phobius"/>
    </source>
</evidence>
<sequence length="330" mass="37846">MISSRWNSGIPIKYIISLLMLFVSFFYSAMSGLFWIALFFAIVSGYYISTLRIRRELILYSIILILVFQNFIIGVGAHLASNATGLSYLTQVPLFFVVGIFLGSGLKNIEYERSMLYFILLLIFIAFSLFIGRGTFNSIFANLRNLVFFYIVYYVSKKIMLKEFSIHYFVSKIVILSIFILVIGIILLIGGFPLYKMIGVNEVYAAKSASLDVLSAVSLDDRFYSDIIGFSVNRMGSLYYEPVSLGYLLVGMYLFVTLFDWTSDILVKNISKVLLLIAILLSFGKGSFLILLLSIFAPLLHRFFKKIFSTRLLKITFIMHRIKFLYYSFH</sequence>
<keyword evidence="1" id="KW-1133">Transmembrane helix</keyword>
<feature type="transmembrane region" description="Helical" evidence="1">
    <location>
        <begin position="273"/>
        <end position="300"/>
    </location>
</feature>
<proteinExistence type="predicted"/>
<feature type="transmembrane region" description="Helical" evidence="1">
    <location>
        <begin position="33"/>
        <end position="50"/>
    </location>
</feature>
<feature type="transmembrane region" description="Helical" evidence="1">
    <location>
        <begin position="115"/>
        <end position="132"/>
    </location>
</feature>
<dbReference type="Proteomes" id="UP000514410">
    <property type="component" value="Chromosome"/>
</dbReference>
<feature type="transmembrane region" description="Helical" evidence="1">
    <location>
        <begin position="168"/>
        <end position="192"/>
    </location>
</feature>
<dbReference type="RefSeq" id="WP_182083041.1">
    <property type="nucleotide sequence ID" value="NZ_CP049366.1"/>
</dbReference>
<organism evidence="2 3">
    <name type="scientific">Companilactobacillus pabuli</name>
    <dbReference type="NCBI Taxonomy" id="2714036"/>
    <lineage>
        <taxon>Bacteria</taxon>
        <taxon>Bacillati</taxon>
        <taxon>Bacillota</taxon>
        <taxon>Bacilli</taxon>
        <taxon>Lactobacillales</taxon>
        <taxon>Lactobacillaceae</taxon>
        <taxon>Companilactobacillus</taxon>
    </lineage>
</organism>
<name>A0A7L7KU47_9LACO</name>
<gene>
    <name evidence="2" type="ORF">G6534_01080</name>
</gene>
<keyword evidence="1" id="KW-0812">Transmembrane</keyword>
<feature type="transmembrane region" description="Helical" evidence="1">
    <location>
        <begin position="85"/>
        <end position="103"/>
    </location>
</feature>
<dbReference type="AlphaFoldDB" id="A0A7L7KU47"/>